<feature type="active site" description="Nucleophile" evidence="4">
    <location>
        <position position="356"/>
    </location>
</feature>
<evidence type="ECO:0000259" key="6">
    <source>
        <dbReference type="PROSITE" id="PS51764"/>
    </source>
</evidence>
<sequence length="641" mass="71904">MLRKWMGMILSVCMVLSLLVVPVSADELPQAFWALNDAYLAAKDAGDDDGIINFGEQVVSLLTSVPETQQIKEILASRYYDIADAYERKGNFERAGEYYAVYIPYGEFMNWEDGVRIAKSKCLQYPSTVTGYTTAVQPQKDFGARNEPDMGVLYGQVAEETKNEESMLLLYIDYGTMPNDWALSILDKARERNVAVEIGWNIQGEGGALADIPNQTAYITEFLQVLNQYSDIPMYLRIGAEMNVWQVPADPEQFKQAFRVIADLVHAQTNHVATVWSVAHASAWNVDMLDFYPGDEYVDWVGISAYMIRYFEGREWSENERLNEVSFCAGDGADPVMLVRETVEKFGDRKPIMLAECGSAHTTTTLSREHSDWAVNHLKRMYWFVPMVYPQVKLMAYFNTYISPESNDYALTHSPALEQAYTEATKAPHFIQDHYATAASQTYRPLQNGMILPQAVVPLYAYPHVYGDDNPSVRYYIDGNLAGEISDIPYQFSMDLSGYGIGEHSIRLETVSQGRVAASAEYAVTVAENIRVTVNGEELRSDVVPVMENDRVLVPMRTIFEALGASVNWDDASQTAIASKNGIEIAIGIDQNQMRKNGESISLDVPARLINDRTMVPVRAVSEALDAQVDWNDAEKTVVIE</sequence>
<evidence type="ECO:0000256" key="5">
    <source>
        <dbReference type="SAM" id="SignalP"/>
    </source>
</evidence>
<dbReference type="InterPro" id="IPR012854">
    <property type="entry name" value="Cu_amine_oxidase-like_N"/>
</dbReference>
<feature type="chain" id="PRO_5038624975" description="GH26 domain-containing protein" evidence="5">
    <location>
        <begin position="26"/>
        <end position="641"/>
    </location>
</feature>
<accession>A0A9D5M5T8</accession>
<proteinExistence type="inferred from homology"/>
<dbReference type="InterPro" id="IPR017853">
    <property type="entry name" value="GH"/>
</dbReference>
<dbReference type="PANTHER" id="PTHR40079:SF4">
    <property type="entry name" value="GH26 DOMAIN-CONTAINING PROTEIN-RELATED"/>
    <property type="match status" value="1"/>
</dbReference>
<dbReference type="Gene3D" id="3.30.457.10">
    <property type="entry name" value="Copper amine oxidase-like, N-terminal domain"/>
    <property type="match status" value="1"/>
</dbReference>
<dbReference type="EMBL" id="JADCKB010000044">
    <property type="protein sequence ID" value="MBE5041234.1"/>
    <property type="molecule type" value="Genomic_DNA"/>
</dbReference>
<gene>
    <name evidence="7" type="ORF">INF28_12305</name>
</gene>
<dbReference type="Pfam" id="PF07833">
    <property type="entry name" value="Cu_amine_oxidN1"/>
    <property type="match status" value="1"/>
</dbReference>
<dbReference type="InterPro" id="IPR000805">
    <property type="entry name" value="Glyco_hydro_26"/>
</dbReference>
<dbReference type="SUPFAM" id="SSF51445">
    <property type="entry name" value="(Trans)glycosidases"/>
    <property type="match status" value="1"/>
</dbReference>
<evidence type="ECO:0000313" key="8">
    <source>
        <dbReference type="Proteomes" id="UP000806542"/>
    </source>
</evidence>
<dbReference type="Gene3D" id="3.20.20.80">
    <property type="entry name" value="Glycosidases"/>
    <property type="match status" value="1"/>
</dbReference>
<name>A0A9D5M5T8_9FIRM</name>
<comment type="similarity">
    <text evidence="1 4">Belongs to the glycosyl hydrolase 26 family.</text>
</comment>
<keyword evidence="2 4" id="KW-0378">Hydrolase</keyword>
<dbReference type="GO" id="GO:0016985">
    <property type="term" value="F:mannan endo-1,4-beta-mannosidase activity"/>
    <property type="evidence" value="ECO:0007669"/>
    <property type="project" value="InterPro"/>
</dbReference>
<dbReference type="InterPro" id="IPR036582">
    <property type="entry name" value="Mao_N_sf"/>
</dbReference>
<dbReference type="Pfam" id="PF02156">
    <property type="entry name" value="Glyco_hydro_26"/>
    <property type="match status" value="1"/>
</dbReference>
<dbReference type="SUPFAM" id="SSF55383">
    <property type="entry name" value="Copper amine oxidase, domain N"/>
    <property type="match status" value="1"/>
</dbReference>
<evidence type="ECO:0000256" key="2">
    <source>
        <dbReference type="ARBA" id="ARBA00022801"/>
    </source>
</evidence>
<reference evidence="7" key="1">
    <citation type="submission" date="2020-10" db="EMBL/GenBank/DDBJ databases">
        <title>ChiBAC.</title>
        <authorList>
            <person name="Zenner C."/>
            <person name="Hitch T.C.A."/>
            <person name="Clavel T."/>
        </authorList>
    </citation>
    <scope>NUCLEOTIDE SEQUENCE</scope>
    <source>
        <strain evidence="7">DSM 107454</strain>
    </source>
</reference>
<keyword evidence="8" id="KW-1185">Reference proteome</keyword>
<evidence type="ECO:0000256" key="1">
    <source>
        <dbReference type="ARBA" id="ARBA00007754"/>
    </source>
</evidence>
<feature type="signal peptide" evidence="5">
    <location>
        <begin position="1"/>
        <end position="25"/>
    </location>
</feature>
<evidence type="ECO:0000256" key="3">
    <source>
        <dbReference type="ARBA" id="ARBA00023295"/>
    </source>
</evidence>
<dbReference type="InterPro" id="IPR022790">
    <property type="entry name" value="GH26_dom"/>
</dbReference>
<dbReference type="AlphaFoldDB" id="A0A9D5M5T8"/>
<feature type="active site" description="Proton donor" evidence="4">
    <location>
        <position position="241"/>
    </location>
</feature>
<dbReference type="PANTHER" id="PTHR40079">
    <property type="entry name" value="MANNAN ENDO-1,4-BETA-MANNOSIDASE E-RELATED"/>
    <property type="match status" value="1"/>
</dbReference>
<feature type="domain" description="GH26" evidence="6">
    <location>
        <begin position="117"/>
        <end position="420"/>
    </location>
</feature>
<organism evidence="7 8">
    <name type="scientific">Ructibacterium gallinarum</name>
    <dbReference type="NCBI Taxonomy" id="2779355"/>
    <lineage>
        <taxon>Bacteria</taxon>
        <taxon>Bacillati</taxon>
        <taxon>Bacillota</taxon>
        <taxon>Clostridia</taxon>
        <taxon>Eubacteriales</taxon>
        <taxon>Oscillospiraceae</taxon>
        <taxon>Ructibacterium</taxon>
    </lineage>
</organism>
<evidence type="ECO:0000313" key="7">
    <source>
        <dbReference type="EMBL" id="MBE5041234.1"/>
    </source>
</evidence>
<evidence type="ECO:0000256" key="4">
    <source>
        <dbReference type="PROSITE-ProRule" id="PRU01100"/>
    </source>
</evidence>
<dbReference type="RefSeq" id="WP_226393766.1">
    <property type="nucleotide sequence ID" value="NZ_JADCKB010000044.1"/>
</dbReference>
<protein>
    <recommendedName>
        <fullName evidence="6">GH26 domain-containing protein</fullName>
    </recommendedName>
</protein>
<dbReference type="PROSITE" id="PS51764">
    <property type="entry name" value="GH26"/>
    <property type="match status" value="1"/>
</dbReference>
<keyword evidence="5" id="KW-0732">Signal</keyword>
<keyword evidence="3 4" id="KW-0326">Glycosidase</keyword>
<comment type="caution">
    <text evidence="7">The sequence shown here is derived from an EMBL/GenBank/DDBJ whole genome shotgun (WGS) entry which is preliminary data.</text>
</comment>
<dbReference type="Proteomes" id="UP000806542">
    <property type="component" value="Unassembled WGS sequence"/>
</dbReference>
<dbReference type="GO" id="GO:0006080">
    <property type="term" value="P:substituted mannan metabolic process"/>
    <property type="evidence" value="ECO:0007669"/>
    <property type="project" value="InterPro"/>
</dbReference>